<dbReference type="EMBL" id="AP017315">
    <property type="protein sequence ID" value="BAU31457.1"/>
    <property type="molecule type" value="Genomic_DNA"/>
</dbReference>
<evidence type="ECO:0000313" key="2">
    <source>
        <dbReference type="Proteomes" id="UP000218965"/>
    </source>
</evidence>
<name>A0A0U5B9X7_9MICO</name>
<protein>
    <submittedName>
        <fullName evidence="1">Uncharacterized protein</fullName>
    </submittedName>
</protein>
<dbReference type="Gene3D" id="2.60.120.200">
    <property type="match status" value="1"/>
</dbReference>
<organism evidence="1 2">
    <name type="scientific">Microcella alkaliphila</name>
    <dbReference type="NCBI Taxonomy" id="279828"/>
    <lineage>
        <taxon>Bacteria</taxon>
        <taxon>Bacillati</taxon>
        <taxon>Actinomycetota</taxon>
        <taxon>Actinomycetes</taxon>
        <taxon>Micrococcales</taxon>
        <taxon>Microbacteriaceae</taxon>
        <taxon>Microcella</taxon>
    </lineage>
</organism>
<reference evidence="2" key="1">
    <citation type="submission" date="2015-12" db="EMBL/GenBank/DDBJ databases">
        <authorList>
            <person name="Shamseldin A."/>
            <person name="Moawad H."/>
            <person name="Abd El-Rahim W.M."/>
            <person name="Sadowsky M.J."/>
        </authorList>
    </citation>
    <scope>NUCLEOTIDE SEQUENCE [LARGE SCALE GENOMIC DNA]</scope>
    <source>
        <strain evidence="2">JAM AC0309</strain>
    </source>
</reference>
<proteinExistence type="predicted"/>
<dbReference type="InterPro" id="IPR009784">
    <property type="entry name" value="DUF1349"/>
</dbReference>
<dbReference type="KEGG" id="malk:MalAC0309_0585"/>
<sequence length="56" mass="6161">MSAGGERDTDWRLVRIARFPHTDARIGPMVCAPSRPGLRATFTDWRVTAPDAALHG</sequence>
<evidence type="ECO:0000313" key="1">
    <source>
        <dbReference type="EMBL" id="BAU31457.1"/>
    </source>
</evidence>
<dbReference type="Pfam" id="PF07081">
    <property type="entry name" value="DUF1349"/>
    <property type="match status" value="1"/>
</dbReference>
<gene>
    <name evidence="1" type="ORF">MalAC0309_0585</name>
</gene>
<accession>A0A0U5B9X7</accession>
<dbReference type="OrthoDB" id="9814707at2"/>
<dbReference type="AlphaFoldDB" id="A0A0U5B9X7"/>
<reference evidence="1 2" key="2">
    <citation type="submission" date="2016-01" db="EMBL/GenBank/DDBJ databases">
        <title>Microcella alkaliphila JAM AC0309 whole genome shotgun sequence.</title>
        <authorList>
            <person name="Kurata A."/>
            <person name="Hirose Y."/>
            <person name="Kishimoto N."/>
            <person name="Kobayashi T."/>
        </authorList>
    </citation>
    <scope>NUCLEOTIDE SEQUENCE [LARGE SCALE GENOMIC DNA]</scope>
    <source>
        <strain evidence="1 2">JAM AC0309</strain>
    </source>
</reference>
<dbReference type="Proteomes" id="UP000218965">
    <property type="component" value="Chromosome"/>
</dbReference>
<dbReference type="RefSeq" id="WP_150129167.1">
    <property type="nucleotide sequence ID" value="NZ_AP017315.1"/>
</dbReference>